<dbReference type="AlphaFoldDB" id="A0AB34JLX9"/>
<dbReference type="Proteomes" id="UP001515480">
    <property type="component" value="Unassembled WGS sequence"/>
</dbReference>
<evidence type="ECO:0000313" key="2">
    <source>
        <dbReference type="Proteomes" id="UP001515480"/>
    </source>
</evidence>
<name>A0AB34JLX9_PRYPA</name>
<dbReference type="EMBL" id="JBGBPQ010000007">
    <property type="protein sequence ID" value="KAL1522043.1"/>
    <property type="molecule type" value="Genomic_DNA"/>
</dbReference>
<sequence length="469" mass="51039">MAAAPTAGGAALLFEKDAALPSPISLTERTPLLWRASALSQLHARLPASAGEGGGVTMYGRSAGEGEPELAFGRSVPLLTIDPPLRAVAECDDLFLCELWRGARGAHPGCGQLARFTLTAEPAGDCWSDRPPFAAAHLGRLLSLLRRRIFDVWRRLDPQLARLSGSFEMFNPAHGANMGWHRDGHAKGEYIAHYYLPQEEMQRSTDGEADGRMRWFEVAIPPLLNDVDDGPVEEELQYAIAFESDEARQSNITRACFVPIVIGSAATQKLVVFEDAKVFHRTPLTAHALRDLQEERRRPIARVVFHGTHVDGSPLLIRVPPVHSPFQKVSACSDSFDESTVDPLRVDHLGIEFPSSLSAALQSYAERQTQGIGHASSSRGVFSEAGPGALEEALNEYVDGRPSIVQYLMKGAAPHEKGEGRFRSPRRMFAPLLTLAVTPPSRPSLETCARWNKEAGCGRAGELGIEGST</sequence>
<accession>A0AB34JLX9</accession>
<proteinExistence type="predicted"/>
<protein>
    <submittedName>
        <fullName evidence="1">Uncharacterized protein</fullName>
    </submittedName>
</protein>
<evidence type="ECO:0000313" key="1">
    <source>
        <dbReference type="EMBL" id="KAL1522043.1"/>
    </source>
</evidence>
<reference evidence="1 2" key="1">
    <citation type="journal article" date="2024" name="Science">
        <title>Giant polyketide synthase enzymes in the biosynthesis of giant marine polyether toxins.</title>
        <authorList>
            <person name="Fallon T.R."/>
            <person name="Shende V.V."/>
            <person name="Wierzbicki I.H."/>
            <person name="Pendleton A.L."/>
            <person name="Watervoot N.F."/>
            <person name="Auber R.P."/>
            <person name="Gonzalez D.J."/>
            <person name="Wisecaver J.H."/>
            <person name="Moore B.S."/>
        </authorList>
    </citation>
    <scope>NUCLEOTIDE SEQUENCE [LARGE SCALE GENOMIC DNA]</scope>
    <source>
        <strain evidence="1 2">12B1</strain>
    </source>
</reference>
<keyword evidence="2" id="KW-1185">Reference proteome</keyword>
<comment type="caution">
    <text evidence="1">The sequence shown here is derived from an EMBL/GenBank/DDBJ whole genome shotgun (WGS) entry which is preliminary data.</text>
</comment>
<gene>
    <name evidence="1" type="ORF">AB1Y20_021688</name>
</gene>
<organism evidence="1 2">
    <name type="scientific">Prymnesium parvum</name>
    <name type="common">Toxic golden alga</name>
    <dbReference type="NCBI Taxonomy" id="97485"/>
    <lineage>
        <taxon>Eukaryota</taxon>
        <taxon>Haptista</taxon>
        <taxon>Haptophyta</taxon>
        <taxon>Prymnesiophyceae</taxon>
        <taxon>Prymnesiales</taxon>
        <taxon>Prymnesiaceae</taxon>
        <taxon>Prymnesium</taxon>
    </lineage>
</organism>